<dbReference type="PIRSF" id="PIRSF006276">
    <property type="entry name" value="UspA"/>
    <property type="match status" value="1"/>
</dbReference>
<keyword evidence="5" id="KW-1185">Reference proteome</keyword>
<evidence type="ECO:0000256" key="2">
    <source>
        <dbReference type="PIRNR" id="PIRNR006276"/>
    </source>
</evidence>
<dbReference type="InterPro" id="IPR006016">
    <property type="entry name" value="UspA"/>
</dbReference>
<dbReference type="EMBL" id="CP032489">
    <property type="protein sequence ID" value="AYD46825.1"/>
    <property type="molecule type" value="Genomic_DNA"/>
</dbReference>
<name>A0A386HM23_9BACT</name>
<comment type="subcellular location">
    <subcellularLocation>
        <location evidence="2">Cytoplasm</location>
    </subcellularLocation>
</comment>
<dbReference type="PRINTS" id="PR01438">
    <property type="entry name" value="UNVRSLSTRESS"/>
</dbReference>
<sequence>MSFKKILIAIDSSPCSLHGAKKGISLAHTLNAAIGLIFVIDRSREIVNIDLDITPQQSESILLQQAEETMNQIIKMYEPLDGNIEISKFFPEGFPKDEILNTAKEWKADLIVMGTHGRTGLAHFFMGSIAEFVVRHARIPVMVVPQHI</sequence>
<evidence type="ECO:0000256" key="1">
    <source>
        <dbReference type="ARBA" id="ARBA00008791"/>
    </source>
</evidence>
<evidence type="ECO:0000313" key="4">
    <source>
        <dbReference type="EMBL" id="AYD46825.1"/>
    </source>
</evidence>
<dbReference type="CDD" id="cd00293">
    <property type="entry name" value="USP-like"/>
    <property type="match status" value="1"/>
</dbReference>
<dbReference type="InterPro" id="IPR006015">
    <property type="entry name" value="Universal_stress_UspA"/>
</dbReference>
<dbReference type="PANTHER" id="PTHR46268:SF6">
    <property type="entry name" value="UNIVERSAL STRESS PROTEIN UP12"/>
    <property type="match status" value="1"/>
</dbReference>
<comment type="similarity">
    <text evidence="1 2">Belongs to the universal stress protein A family.</text>
</comment>
<reference evidence="4 5" key="1">
    <citation type="submission" date="2018-09" db="EMBL/GenBank/DDBJ databases">
        <title>Arachidicoccus sp. nov., a bacterium isolated from soil.</title>
        <authorList>
            <person name="Weon H.-Y."/>
            <person name="Kwon S.-W."/>
            <person name="Lee S.A."/>
        </authorList>
    </citation>
    <scope>NUCLEOTIDE SEQUENCE [LARGE SCALE GENOMIC DNA]</scope>
    <source>
        <strain evidence="4 5">KIS59-12</strain>
    </source>
</reference>
<evidence type="ECO:0000313" key="5">
    <source>
        <dbReference type="Proteomes" id="UP000266118"/>
    </source>
</evidence>
<evidence type="ECO:0000259" key="3">
    <source>
        <dbReference type="Pfam" id="PF00582"/>
    </source>
</evidence>
<organism evidence="4 5">
    <name type="scientific">Arachidicoccus soli</name>
    <dbReference type="NCBI Taxonomy" id="2341117"/>
    <lineage>
        <taxon>Bacteria</taxon>
        <taxon>Pseudomonadati</taxon>
        <taxon>Bacteroidota</taxon>
        <taxon>Chitinophagia</taxon>
        <taxon>Chitinophagales</taxon>
        <taxon>Chitinophagaceae</taxon>
        <taxon>Arachidicoccus</taxon>
    </lineage>
</organism>
<dbReference type="Pfam" id="PF00582">
    <property type="entry name" value="Usp"/>
    <property type="match status" value="1"/>
</dbReference>
<feature type="domain" description="UspA" evidence="3">
    <location>
        <begin position="3"/>
        <end position="145"/>
    </location>
</feature>
<gene>
    <name evidence="4" type="ORF">D6B99_03865</name>
</gene>
<dbReference type="AlphaFoldDB" id="A0A386HM23"/>
<keyword evidence="2" id="KW-0963">Cytoplasm</keyword>
<proteinExistence type="inferred from homology"/>
<dbReference type="Proteomes" id="UP000266118">
    <property type="component" value="Chromosome"/>
</dbReference>
<dbReference type="Gene3D" id="3.40.50.620">
    <property type="entry name" value="HUPs"/>
    <property type="match status" value="1"/>
</dbReference>
<dbReference type="KEGG" id="ark:D6B99_03865"/>
<protein>
    <recommendedName>
        <fullName evidence="2">Universal stress protein</fullName>
    </recommendedName>
</protein>
<dbReference type="SUPFAM" id="SSF52402">
    <property type="entry name" value="Adenine nucleotide alpha hydrolases-like"/>
    <property type="match status" value="1"/>
</dbReference>
<dbReference type="GO" id="GO:0005737">
    <property type="term" value="C:cytoplasm"/>
    <property type="evidence" value="ECO:0007669"/>
    <property type="project" value="UniProtKB-SubCell"/>
</dbReference>
<dbReference type="InterPro" id="IPR014729">
    <property type="entry name" value="Rossmann-like_a/b/a_fold"/>
</dbReference>
<dbReference type="OrthoDB" id="9788959at2"/>
<dbReference type="PANTHER" id="PTHR46268">
    <property type="entry name" value="STRESS RESPONSE PROTEIN NHAX"/>
    <property type="match status" value="1"/>
</dbReference>
<dbReference type="RefSeq" id="WP_119985286.1">
    <property type="nucleotide sequence ID" value="NZ_CP032489.1"/>
</dbReference>
<accession>A0A386HM23</accession>